<keyword evidence="9 11" id="KW-0675">Receptor</keyword>
<dbReference type="AGR" id="Xenbase:XB-GENE-29078047"/>
<dbReference type="AlphaFoldDB" id="A0A8J0QPH4"/>
<dbReference type="GO" id="GO:0005549">
    <property type="term" value="F:odorant binding"/>
    <property type="evidence" value="ECO:0000318"/>
    <property type="project" value="GO_Central"/>
</dbReference>
<feature type="transmembrane region" description="Helical" evidence="12">
    <location>
        <begin position="299"/>
        <end position="321"/>
    </location>
</feature>
<evidence type="ECO:0000259" key="13">
    <source>
        <dbReference type="PROSITE" id="PS50262"/>
    </source>
</evidence>
<evidence type="ECO:0000256" key="12">
    <source>
        <dbReference type="RuleBase" id="RU363047"/>
    </source>
</evidence>
<feature type="transmembrane region" description="Helical" evidence="12">
    <location>
        <begin position="87"/>
        <end position="110"/>
    </location>
</feature>
<dbReference type="PROSITE" id="PS00237">
    <property type="entry name" value="G_PROTEIN_RECEP_F1_1"/>
    <property type="match status" value="1"/>
</dbReference>
<name>A0A8J0QPH4_XENTR</name>
<keyword evidence="8 12" id="KW-0472">Membrane</keyword>
<evidence type="ECO:0000256" key="7">
    <source>
        <dbReference type="ARBA" id="ARBA00023040"/>
    </source>
</evidence>
<dbReference type="GO" id="GO:0004930">
    <property type="term" value="F:G protein-coupled receptor activity"/>
    <property type="evidence" value="ECO:0007669"/>
    <property type="project" value="UniProtKB-KW"/>
</dbReference>
<reference evidence="15" key="1">
    <citation type="submission" date="2025-08" db="UniProtKB">
        <authorList>
            <consortium name="RefSeq"/>
        </authorList>
    </citation>
    <scope>IDENTIFICATION</scope>
    <source>
        <strain evidence="15">Nigerian</strain>
        <tissue evidence="15">Liver and blood</tissue>
    </source>
</reference>
<dbReference type="KEGG" id="xtr:100485882"/>
<comment type="subcellular location">
    <subcellularLocation>
        <location evidence="1 12">Cell membrane</location>
        <topology evidence="1 12">Multi-pass membrane protein</topology>
    </subcellularLocation>
</comment>
<dbReference type="PRINTS" id="PR00237">
    <property type="entry name" value="GPCRRHODOPSN"/>
</dbReference>
<dbReference type="InterPro" id="IPR017452">
    <property type="entry name" value="GPCR_Rhodpsn_7TM"/>
</dbReference>
<evidence type="ECO:0000256" key="9">
    <source>
        <dbReference type="ARBA" id="ARBA00023170"/>
    </source>
</evidence>
<dbReference type="Xenbase" id="XB-GENE-29078047">
    <property type="gene designation" value="LOC100485882"/>
</dbReference>
<organism evidence="14 15">
    <name type="scientific">Xenopus tropicalis</name>
    <name type="common">Western clawed frog</name>
    <name type="synonym">Silurana tropicalis</name>
    <dbReference type="NCBI Taxonomy" id="8364"/>
    <lineage>
        <taxon>Eukaryota</taxon>
        <taxon>Metazoa</taxon>
        <taxon>Chordata</taxon>
        <taxon>Craniata</taxon>
        <taxon>Vertebrata</taxon>
        <taxon>Euteleostomi</taxon>
        <taxon>Amphibia</taxon>
        <taxon>Batrachia</taxon>
        <taxon>Anura</taxon>
        <taxon>Pipoidea</taxon>
        <taxon>Pipidae</taxon>
        <taxon>Xenopodinae</taxon>
        <taxon>Xenopus</taxon>
        <taxon>Silurana</taxon>
    </lineage>
</organism>
<dbReference type="Gene3D" id="1.20.1070.10">
    <property type="entry name" value="Rhodopsin 7-helix transmembrane proteins"/>
    <property type="match status" value="1"/>
</dbReference>
<dbReference type="GeneID" id="100485882"/>
<dbReference type="GO" id="GO:0004984">
    <property type="term" value="F:olfactory receptor activity"/>
    <property type="evidence" value="ECO:0000318"/>
    <property type="project" value="GO_Central"/>
</dbReference>
<dbReference type="RefSeq" id="XP_002934346.3">
    <property type="nucleotide sequence ID" value="XM_002934300.3"/>
</dbReference>
<dbReference type="PRINTS" id="PR00245">
    <property type="entry name" value="OLFACTORYR"/>
</dbReference>
<dbReference type="GO" id="GO:0005886">
    <property type="term" value="C:plasma membrane"/>
    <property type="evidence" value="ECO:0007669"/>
    <property type="project" value="UniProtKB-SubCell"/>
</dbReference>
<dbReference type="FunFam" id="1.20.1070.10:FF:000001">
    <property type="entry name" value="Olfactory receptor"/>
    <property type="match status" value="1"/>
</dbReference>
<feature type="transmembrane region" description="Helical" evidence="12">
    <location>
        <begin position="333"/>
        <end position="351"/>
    </location>
</feature>
<evidence type="ECO:0000256" key="3">
    <source>
        <dbReference type="ARBA" id="ARBA00022606"/>
    </source>
</evidence>
<dbReference type="OrthoDB" id="9975554at2759"/>
<comment type="similarity">
    <text evidence="11">Belongs to the G-protein coupled receptor 1 family.</text>
</comment>
<evidence type="ECO:0000313" key="15">
    <source>
        <dbReference type="RefSeq" id="XP_002934346.3"/>
    </source>
</evidence>
<keyword evidence="4 11" id="KW-0812">Transmembrane</keyword>
<evidence type="ECO:0000313" key="16">
    <source>
        <dbReference type="Xenbase" id="XB-GENE-29078047"/>
    </source>
</evidence>
<proteinExistence type="inferred from homology"/>
<dbReference type="InterPro" id="IPR050516">
    <property type="entry name" value="Olfactory_GPCR"/>
</dbReference>
<evidence type="ECO:0000256" key="10">
    <source>
        <dbReference type="ARBA" id="ARBA00023224"/>
    </source>
</evidence>
<dbReference type="CDD" id="cd15225">
    <property type="entry name" value="7tmA_OR10A-like"/>
    <property type="match status" value="1"/>
</dbReference>
<evidence type="ECO:0000256" key="2">
    <source>
        <dbReference type="ARBA" id="ARBA00022475"/>
    </source>
</evidence>
<accession>A0A8J0QPH4</accession>
<keyword evidence="3 12" id="KW-0716">Sensory transduction</keyword>
<keyword evidence="6 12" id="KW-1133">Transmembrane helix</keyword>
<feature type="transmembrane region" description="Helical" evidence="12">
    <location>
        <begin position="122"/>
        <end position="142"/>
    </location>
</feature>
<dbReference type="PANTHER" id="PTHR26452">
    <property type="entry name" value="OLFACTORY RECEPTOR"/>
    <property type="match status" value="1"/>
</dbReference>
<protein>
    <recommendedName>
        <fullName evidence="12">Olfactory receptor</fullName>
    </recommendedName>
</protein>
<feature type="transmembrane region" description="Helical" evidence="12">
    <location>
        <begin position="202"/>
        <end position="225"/>
    </location>
</feature>
<dbReference type="Pfam" id="PF13853">
    <property type="entry name" value="7tm_4"/>
    <property type="match status" value="1"/>
</dbReference>
<evidence type="ECO:0000256" key="1">
    <source>
        <dbReference type="ARBA" id="ARBA00004651"/>
    </source>
</evidence>
<feature type="transmembrane region" description="Helical" evidence="12">
    <location>
        <begin position="30"/>
        <end position="53"/>
    </location>
</feature>
<dbReference type="OMA" id="GQISFVF"/>
<evidence type="ECO:0000256" key="5">
    <source>
        <dbReference type="ARBA" id="ARBA00022725"/>
    </source>
</evidence>
<evidence type="ECO:0000256" key="11">
    <source>
        <dbReference type="RuleBase" id="RU000688"/>
    </source>
</evidence>
<feature type="transmembrane region" description="Helical" evidence="12">
    <location>
        <begin position="266"/>
        <end position="287"/>
    </location>
</feature>
<feature type="domain" description="G-protein coupled receptors family 1 profile" evidence="13">
    <location>
        <begin position="102"/>
        <end position="349"/>
    </location>
</feature>
<dbReference type="PROSITE" id="PS50262">
    <property type="entry name" value="G_PROTEIN_RECEP_F1_2"/>
    <property type="match status" value="1"/>
</dbReference>
<feature type="transmembrane region" description="Helical" evidence="12">
    <location>
        <begin position="162"/>
        <end position="181"/>
    </location>
</feature>
<evidence type="ECO:0000256" key="6">
    <source>
        <dbReference type="ARBA" id="ARBA00022989"/>
    </source>
</evidence>
<keyword evidence="2 12" id="KW-1003">Cell membrane</keyword>
<keyword evidence="14" id="KW-1185">Reference proteome</keyword>
<evidence type="ECO:0000256" key="8">
    <source>
        <dbReference type="ARBA" id="ARBA00023136"/>
    </source>
</evidence>
<keyword evidence="10 11" id="KW-0807">Transducer</keyword>
<sequence length="369" mass="41966">MEFVVGFLLGCEEEDQLMVFYKKNSKKEKVFLDIINYFFNVPGLILFNIIAIFTFTEIFNIMLAAKRNGTEITTFTLLGLSSDPQPFLFAIFLLIYVCTVVGNTVIILTVTFESRLHSPMYIFLRSLSLTEISYISVTVPRMLRDFLHKDKDISLLGCATQLYFFCFLGTTECFILAVMAYDRYVAICNPLHYMIIITKPKCLKLSLGSWLAGMLLSLGQISFVFSLPFCDSNIIDHFFCDILPVVRLACADKSANMITILIYSSFVIQLPFLLILVSYIHIVATVFRIPTAHGRNKAFSTCGSHLISVCLFYGTATITYLRTNGSHKSSKMWSLLYIVLIPMLNPLIYSFRNTEFKTALKRLIKKGKC</sequence>
<dbReference type="Proteomes" id="UP000008143">
    <property type="component" value="Chromosome 1"/>
</dbReference>
<keyword evidence="7 11" id="KW-0297">G-protein coupled receptor</keyword>
<evidence type="ECO:0000313" key="14">
    <source>
        <dbReference type="Proteomes" id="UP000008143"/>
    </source>
</evidence>
<dbReference type="InterPro" id="IPR000276">
    <property type="entry name" value="GPCR_Rhodpsn"/>
</dbReference>
<gene>
    <name evidence="15 16" type="primary">LOC100485882</name>
</gene>
<keyword evidence="5 12" id="KW-0552">Olfaction</keyword>
<dbReference type="SUPFAM" id="SSF81321">
    <property type="entry name" value="Family A G protein-coupled receptor-like"/>
    <property type="match status" value="1"/>
</dbReference>
<evidence type="ECO:0000256" key="4">
    <source>
        <dbReference type="ARBA" id="ARBA00022692"/>
    </source>
</evidence>
<dbReference type="InterPro" id="IPR000725">
    <property type="entry name" value="Olfact_rcpt"/>
</dbReference>